<name>A0A0L0EQU5_9GAMM</name>
<evidence type="ECO:0000313" key="4">
    <source>
        <dbReference type="Proteomes" id="UP000069015"/>
    </source>
</evidence>
<dbReference type="Proteomes" id="UP000036850">
    <property type="component" value="Unassembled WGS sequence"/>
</dbReference>
<dbReference type="Proteomes" id="UP000069015">
    <property type="component" value="Chromosome 1"/>
</dbReference>
<proteinExistence type="predicted"/>
<sequence length="98" mass="10961">MSVNFADIEASLEAVDAACQAGELEEAQRLFKQFDEQLRSTLTNDMLAESETIQQAAFTLFNHIQTLTATLQQNKMTVAKELSQFVGNQKKIKAYKST</sequence>
<protein>
    <submittedName>
        <fullName evidence="2">Uncharacterized protein</fullName>
    </submittedName>
</protein>
<reference evidence="2" key="2">
    <citation type="submission" date="2015-07" db="EMBL/GenBank/DDBJ databases">
        <title>MeaNS - Measles Nucleotide Surveillance Program.</title>
        <authorList>
            <person name="Tran T."/>
            <person name="Druce J."/>
        </authorList>
    </citation>
    <scope>NUCLEOTIDE SEQUENCE</scope>
    <source>
        <strain evidence="2">OCN096</strain>
    </source>
</reference>
<dbReference type="KEGG" id="prr:AT705_18535"/>
<accession>A0A0L0EQU5</accession>
<gene>
    <name evidence="2" type="ORF">AC626_15090</name>
    <name evidence="1" type="ORF">AT705_18535</name>
</gene>
<dbReference type="OrthoDB" id="6306701at2"/>
<dbReference type="EMBL" id="CP013611">
    <property type="protein sequence ID" value="ALU44764.1"/>
    <property type="molecule type" value="Genomic_DNA"/>
</dbReference>
<dbReference type="EMBL" id="LFZX01000122">
    <property type="protein sequence ID" value="KNC66745.1"/>
    <property type="molecule type" value="Genomic_DNA"/>
</dbReference>
<evidence type="ECO:0000313" key="2">
    <source>
        <dbReference type="EMBL" id="KNC66745.1"/>
    </source>
</evidence>
<reference evidence="3" key="1">
    <citation type="submission" date="2015-07" db="EMBL/GenBank/DDBJ databases">
        <title>Draft genome sequence of a Pseudoalteromonas rubra strain, OCN096, isolated from Kaneohe Bay, Oahu, Hawaii.</title>
        <authorList>
            <person name="Beurmann S."/>
            <person name="Ushijima B."/>
            <person name="Belcaid M."/>
            <person name="Callahan S.M."/>
            <person name="Aeby G.S."/>
        </authorList>
    </citation>
    <scope>NUCLEOTIDE SEQUENCE [LARGE SCALE GENOMIC DNA]</scope>
    <source>
        <strain evidence="3">OCN096</strain>
    </source>
</reference>
<reference evidence="1 4" key="3">
    <citation type="submission" date="2015-12" db="EMBL/GenBank/DDBJ databases">
        <title>Complete genome sequence of Pseudoalteromonas rubra SCSIO 6842, harboring a conjugative plasmid.</title>
        <authorList>
            <person name="Li B."/>
            <person name="Wang X."/>
        </authorList>
    </citation>
    <scope>NUCLEOTIDE SEQUENCE [LARGE SCALE GENOMIC DNA]</scope>
    <source>
        <strain evidence="1 4">SCSIO 6842</strain>
    </source>
</reference>
<evidence type="ECO:0000313" key="1">
    <source>
        <dbReference type="EMBL" id="ALU44764.1"/>
    </source>
</evidence>
<dbReference type="AlphaFoldDB" id="A0A0L0EQU5"/>
<evidence type="ECO:0000313" key="3">
    <source>
        <dbReference type="Proteomes" id="UP000036850"/>
    </source>
</evidence>
<dbReference type="PATRIC" id="fig|43658.6.peg.582"/>
<organism evidence="2 3">
    <name type="scientific">Pseudoalteromonas rubra</name>
    <dbReference type="NCBI Taxonomy" id="43658"/>
    <lineage>
        <taxon>Bacteria</taxon>
        <taxon>Pseudomonadati</taxon>
        <taxon>Pseudomonadota</taxon>
        <taxon>Gammaproteobacteria</taxon>
        <taxon>Alteromonadales</taxon>
        <taxon>Pseudoalteromonadaceae</taxon>
        <taxon>Pseudoalteromonas</taxon>
    </lineage>
</organism>